<dbReference type="InParanoid" id="A0A0C3BSX5"/>
<dbReference type="AlphaFoldDB" id="A0A0C3BSX5"/>
<protein>
    <submittedName>
        <fullName evidence="1">Uncharacterized protein</fullName>
    </submittedName>
</protein>
<keyword evidence="2" id="KW-1185">Reference proteome</keyword>
<dbReference type="Proteomes" id="UP000054166">
    <property type="component" value="Unassembled WGS sequence"/>
</dbReference>
<organism evidence="1 2">
    <name type="scientific">Piloderma croceum (strain F 1598)</name>
    <dbReference type="NCBI Taxonomy" id="765440"/>
    <lineage>
        <taxon>Eukaryota</taxon>
        <taxon>Fungi</taxon>
        <taxon>Dikarya</taxon>
        <taxon>Basidiomycota</taxon>
        <taxon>Agaricomycotina</taxon>
        <taxon>Agaricomycetes</taxon>
        <taxon>Agaricomycetidae</taxon>
        <taxon>Atheliales</taxon>
        <taxon>Atheliaceae</taxon>
        <taxon>Piloderma</taxon>
    </lineage>
</organism>
<gene>
    <name evidence="1" type="ORF">PILCRDRAFT_1946</name>
</gene>
<dbReference type="EMBL" id="KN832974">
    <property type="protein sequence ID" value="KIM89608.1"/>
    <property type="molecule type" value="Genomic_DNA"/>
</dbReference>
<sequence>MAFNLTNPSLASFSTHSSSEYKSFKLLTILPSIINSRLRERLGTPHVSISFAPDRQSSKTYSSFFEDTEYTKKNPLTPLPSAFNSSGFVYEPLVHIQGYVSPKCTDYLIWELGAFTEGSKVILGDELALAKITRVVRVGRNFIKFGVEALGSTSKDEIPVKRMIVSFSLDILCLTHLQRLKLFFFCRFLKSLRNFADEERVWDESDAMQGGPSVDYGKIICDMFGDIAWD</sequence>
<reference evidence="1 2" key="1">
    <citation type="submission" date="2014-04" db="EMBL/GenBank/DDBJ databases">
        <authorList>
            <consortium name="DOE Joint Genome Institute"/>
            <person name="Kuo A."/>
            <person name="Tarkka M."/>
            <person name="Buscot F."/>
            <person name="Kohler A."/>
            <person name="Nagy L.G."/>
            <person name="Floudas D."/>
            <person name="Copeland A."/>
            <person name="Barry K.W."/>
            <person name="Cichocki N."/>
            <person name="Veneault-Fourrey C."/>
            <person name="LaButti K."/>
            <person name="Lindquist E.A."/>
            <person name="Lipzen A."/>
            <person name="Lundell T."/>
            <person name="Morin E."/>
            <person name="Murat C."/>
            <person name="Sun H."/>
            <person name="Tunlid A."/>
            <person name="Henrissat B."/>
            <person name="Grigoriev I.V."/>
            <person name="Hibbett D.S."/>
            <person name="Martin F."/>
            <person name="Nordberg H.P."/>
            <person name="Cantor M.N."/>
            <person name="Hua S.X."/>
        </authorList>
    </citation>
    <scope>NUCLEOTIDE SEQUENCE [LARGE SCALE GENOMIC DNA]</scope>
    <source>
        <strain evidence="1 2">F 1598</strain>
    </source>
</reference>
<reference evidence="2" key="2">
    <citation type="submission" date="2015-01" db="EMBL/GenBank/DDBJ databases">
        <title>Evolutionary Origins and Diversification of the Mycorrhizal Mutualists.</title>
        <authorList>
            <consortium name="DOE Joint Genome Institute"/>
            <consortium name="Mycorrhizal Genomics Consortium"/>
            <person name="Kohler A."/>
            <person name="Kuo A."/>
            <person name="Nagy L.G."/>
            <person name="Floudas D."/>
            <person name="Copeland A."/>
            <person name="Barry K.W."/>
            <person name="Cichocki N."/>
            <person name="Veneault-Fourrey C."/>
            <person name="LaButti K."/>
            <person name="Lindquist E.A."/>
            <person name="Lipzen A."/>
            <person name="Lundell T."/>
            <person name="Morin E."/>
            <person name="Murat C."/>
            <person name="Riley R."/>
            <person name="Ohm R."/>
            <person name="Sun H."/>
            <person name="Tunlid A."/>
            <person name="Henrissat B."/>
            <person name="Grigoriev I.V."/>
            <person name="Hibbett D.S."/>
            <person name="Martin F."/>
        </authorList>
    </citation>
    <scope>NUCLEOTIDE SEQUENCE [LARGE SCALE GENOMIC DNA]</scope>
    <source>
        <strain evidence="2">F 1598</strain>
    </source>
</reference>
<accession>A0A0C3BSX5</accession>
<evidence type="ECO:0000313" key="2">
    <source>
        <dbReference type="Proteomes" id="UP000054166"/>
    </source>
</evidence>
<proteinExistence type="predicted"/>
<dbReference type="HOGENOM" id="CLU_112127_0_0_1"/>
<name>A0A0C3BSX5_PILCF</name>
<evidence type="ECO:0000313" key="1">
    <source>
        <dbReference type="EMBL" id="KIM89608.1"/>
    </source>
</evidence>